<keyword evidence="2" id="KW-1185">Reference proteome</keyword>
<sequence length="92" mass="10773">MSELQLCEELGLPLEHMEPRIQRLLERELVRRQAVGPELLPGLALTERGIRIRNVLAEHWAELEEALLGDLKKKQRKRLSELLERFTALLRL</sequence>
<accession>A0A918VRL1</accession>
<protein>
    <submittedName>
        <fullName evidence="1">Uncharacterized protein</fullName>
    </submittedName>
</protein>
<evidence type="ECO:0000313" key="1">
    <source>
        <dbReference type="EMBL" id="GHA17055.1"/>
    </source>
</evidence>
<dbReference type="SUPFAM" id="SSF46785">
    <property type="entry name" value="Winged helix' DNA-binding domain"/>
    <property type="match status" value="1"/>
</dbReference>
<dbReference type="Proteomes" id="UP000646579">
    <property type="component" value="Unassembled WGS sequence"/>
</dbReference>
<gene>
    <name evidence="1" type="ORF">GCM10007989_10320</name>
</gene>
<comment type="caution">
    <text evidence="1">The sequence shown here is derived from an EMBL/GenBank/DDBJ whole genome shotgun (WGS) entry which is preliminary data.</text>
</comment>
<reference evidence="1" key="2">
    <citation type="submission" date="2020-09" db="EMBL/GenBank/DDBJ databases">
        <authorList>
            <person name="Sun Q."/>
            <person name="Kim S."/>
        </authorList>
    </citation>
    <scope>NUCLEOTIDE SEQUENCE</scope>
    <source>
        <strain evidence="1">KCTC 32437</strain>
    </source>
</reference>
<reference evidence="1" key="1">
    <citation type="journal article" date="2014" name="Int. J. Syst. Evol. Microbiol.">
        <title>Complete genome sequence of Corynebacterium casei LMG S-19264T (=DSM 44701T), isolated from a smear-ripened cheese.</title>
        <authorList>
            <consortium name="US DOE Joint Genome Institute (JGI-PGF)"/>
            <person name="Walter F."/>
            <person name="Albersmeier A."/>
            <person name="Kalinowski J."/>
            <person name="Ruckert C."/>
        </authorList>
    </citation>
    <scope>NUCLEOTIDE SEQUENCE</scope>
    <source>
        <strain evidence="1">KCTC 32437</strain>
    </source>
</reference>
<evidence type="ECO:0000313" key="2">
    <source>
        <dbReference type="Proteomes" id="UP000646579"/>
    </source>
</evidence>
<dbReference type="AlphaFoldDB" id="A0A918VRL1"/>
<dbReference type="EMBL" id="BMZE01000001">
    <property type="protein sequence ID" value="GHA17055.1"/>
    <property type="molecule type" value="Genomic_DNA"/>
</dbReference>
<dbReference type="Gene3D" id="1.10.10.10">
    <property type="entry name" value="Winged helix-like DNA-binding domain superfamily/Winged helix DNA-binding domain"/>
    <property type="match status" value="1"/>
</dbReference>
<dbReference type="InterPro" id="IPR036388">
    <property type="entry name" value="WH-like_DNA-bd_sf"/>
</dbReference>
<dbReference type="InterPro" id="IPR036390">
    <property type="entry name" value="WH_DNA-bd_sf"/>
</dbReference>
<proteinExistence type="predicted"/>
<organism evidence="1 2">
    <name type="scientific">Devosia pacifica</name>
    <dbReference type="NCBI Taxonomy" id="1335967"/>
    <lineage>
        <taxon>Bacteria</taxon>
        <taxon>Pseudomonadati</taxon>
        <taxon>Pseudomonadota</taxon>
        <taxon>Alphaproteobacteria</taxon>
        <taxon>Hyphomicrobiales</taxon>
        <taxon>Devosiaceae</taxon>
        <taxon>Devosia</taxon>
    </lineage>
</organism>
<name>A0A918VRL1_9HYPH</name>